<dbReference type="SUPFAM" id="SSF52833">
    <property type="entry name" value="Thioredoxin-like"/>
    <property type="match status" value="1"/>
</dbReference>
<keyword evidence="2 3" id="KW-0186">Copper</keyword>
<evidence type="ECO:0000256" key="2">
    <source>
        <dbReference type="ARBA" id="ARBA00023008"/>
    </source>
</evidence>
<organism evidence="7 8">
    <name type="scientific">Paraburkholderia fungorum</name>
    <dbReference type="NCBI Taxonomy" id="134537"/>
    <lineage>
        <taxon>Bacteria</taxon>
        <taxon>Pseudomonadati</taxon>
        <taxon>Pseudomonadota</taxon>
        <taxon>Betaproteobacteria</taxon>
        <taxon>Burkholderiales</taxon>
        <taxon>Burkholderiaceae</taxon>
        <taxon>Paraburkholderia</taxon>
    </lineage>
</organism>
<proteinExistence type="inferred from homology"/>
<feature type="domain" description="Thioredoxin" evidence="6">
    <location>
        <begin position="47"/>
        <end position="204"/>
    </location>
</feature>
<evidence type="ECO:0000256" key="1">
    <source>
        <dbReference type="ARBA" id="ARBA00010996"/>
    </source>
</evidence>
<evidence type="ECO:0000259" key="6">
    <source>
        <dbReference type="PROSITE" id="PS51352"/>
    </source>
</evidence>
<feature type="signal peptide" evidence="5">
    <location>
        <begin position="1"/>
        <end position="29"/>
    </location>
</feature>
<keyword evidence="5" id="KW-0732">Signal</keyword>
<dbReference type="AlphaFoldDB" id="A0AAP5QAN0"/>
<evidence type="ECO:0000313" key="7">
    <source>
        <dbReference type="EMBL" id="MDT8840175.1"/>
    </source>
</evidence>
<gene>
    <name evidence="7" type="ORF">ParKJ_22375</name>
</gene>
<dbReference type="InterPro" id="IPR003782">
    <property type="entry name" value="SCO1/SenC"/>
</dbReference>
<dbReference type="Gene3D" id="3.40.30.10">
    <property type="entry name" value="Glutaredoxin"/>
    <property type="match status" value="1"/>
</dbReference>
<feature type="disulfide bond" description="Redox-active" evidence="4">
    <location>
        <begin position="87"/>
        <end position="91"/>
    </location>
</feature>
<feature type="binding site" evidence="3">
    <location>
        <position position="91"/>
    </location>
    <ligand>
        <name>Cu cation</name>
        <dbReference type="ChEBI" id="CHEBI:23378"/>
    </ligand>
</feature>
<dbReference type="Pfam" id="PF02630">
    <property type="entry name" value="SCO1-SenC"/>
    <property type="match status" value="1"/>
</dbReference>
<dbReference type="InterPro" id="IPR013766">
    <property type="entry name" value="Thioredoxin_domain"/>
</dbReference>
<keyword evidence="4" id="KW-1015">Disulfide bond</keyword>
<accession>A0AAP5QAN0</accession>
<feature type="chain" id="PRO_5043007633" evidence="5">
    <location>
        <begin position="30"/>
        <end position="206"/>
    </location>
</feature>
<evidence type="ECO:0000313" key="8">
    <source>
        <dbReference type="Proteomes" id="UP001246473"/>
    </source>
</evidence>
<comment type="caution">
    <text evidence="7">The sequence shown here is derived from an EMBL/GenBank/DDBJ whole genome shotgun (WGS) entry which is preliminary data.</text>
</comment>
<reference evidence="7" key="1">
    <citation type="submission" date="2022-08" db="EMBL/GenBank/DDBJ databases">
        <authorList>
            <person name="Kim S.-J."/>
        </authorList>
    </citation>
    <scope>NUCLEOTIDE SEQUENCE</scope>
    <source>
        <strain evidence="7">KJ</strain>
    </source>
</reference>
<dbReference type="Proteomes" id="UP001246473">
    <property type="component" value="Unassembled WGS sequence"/>
</dbReference>
<evidence type="ECO:0000256" key="5">
    <source>
        <dbReference type="SAM" id="SignalP"/>
    </source>
</evidence>
<dbReference type="GO" id="GO:0046872">
    <property type="term" value="F:metal ion binding"/>
    <property type="evidence" value="ECO:0007669"/>
    <property type="project" value="UniProtKB-KW"/>
</dbReference>
<evidence type="ECO:0000256" key="4">
    <source>
        <dbReference type="PIRSR" id="PIRSR603782-2"/>
    </source>
</evidence>
<comment type="similarity">
    <text evidence="1">Belongs to the SCO1/2 family.</text>
</comment>
<dbReference type="EMBL" id="JANSLM010000008">
    <property type="protein sequence ID" value="MDT8840175.1"/>
    <property type="molecule type" value="Genomic_DNA"/>
</dbReference>
<dbReference type="PANTHER" id="PTHR12151:SF25">
    <property type="entry name" value="LINALOOL DEHYDRATASE_ISOMERASE DOMAIN-CONTAINING PROTEIN"/>
    <property type="match status" value="1"/>
</dbReference>
<sequence>MRTFTKAWGRALAIAVASMIATAAPNAFAQDADPHAHHHMMREATTSTADYTLPSVMLVRDDGQDVSLKKELDDGRPVVLTFIYTSCTTICPVTSQTLSQLQSELGRDRDRVHIASISIDPEHDTPPRLREYAMRFGAGPEWQHYTGTVAASIATQKAFNVYHEDKMDHNPVVLLRAAPGKPWLRIDGLATADDLLHAYQNLVASN</sequence>
<dbReference type="InterPro" id="IPR036249">
    <property type="entry name" value="Thioredoxin-like_sf"/>
</dbReference>
<keyword evidence="3" id="KW-0479">Metal-binding</keyword>
<feature type="binding site" evidence="3">
    <location>
        <position position="87"/>
    </location>
    <ligand>
        <name>Cu cation</name>
        <dbReference type="ChEBI" id="CHEBI:23378"/>
    </ligand>
</feature>
<evidence type="ECO:0000256" key="3">
    <source>
        <dbReference type="PIRSR" id="PIRSR603782-1"/>
    </source>
</evidence>
<dbReference type="CDD" id="cd02968">
    <property type="entry name" value="SCO"/>
    <property type="match status" value="1"/>
</dbReference>
<dbReference type="PANTHER" id="PTHR12151">
    <property type="entry name" value="ELECTRON TRANSPORT PROTIN SCO1/SENC FAMILY MEMBER"/>
    <property type="match status" value="1"/>
</dbReference>
<name>A0AAP5QAN0_9BURK</name>
<dbReference type="PROSITE" id="PS51352">
    <property type="entry name" value="THIOREDOXIN_2"/>
    <property type="match status" value="1"/>
</dbReference>
<protein>
    <submittedName>
        <fullName evidence="7">SCO family protein</fullName>
    </submittedName>
</protein>